<evidence type="ECO:0000313" key="1">
    <source>
        <dbReference type="EMBL" id="KAJ8010040.1"/>
    </source>
</evidence>
<evidence type="ECO:0000313" key="2">
    <source>
        <dbReference type="Proteomes" id="UP001157502"/>
    </source>
</evidence>
<dbReference type="EMBL" id="CM055733">
    <property type="protein sequence ID" value="KAJ8010040.1"/>
    <property type="molecule type" value="Genomic_DNA"/>
</dbReference>
<name>A0ACC2H2Y2_DALPE</name>
<dbReference type="Proteomes" id="UP001157502">
    <property type="component" value="Chromosome 6"/>
</dbReference>
<reference evidence="1" key="1">
    <citation type="submission" date="2021-05" db="EMBL/GenBank/DDBJ databases">
        <authorList>
            <person name="Pan Q."/>
            <person name="Jouanno E."/>
            <person name="Zahm M."/>
            <person name="Klopp C."/>
            <person name="Cabau C."/>
            <person name="Louis A."/>
            <person name="Berthelot C."/>
            <person name="Parey E."/>
            <person name="Roest Crollius H."/>
            <person name="Montfort J."/>
            <person name="Robinson-Rechavi M."/>
            <person name="Bouchez O."/>
            <person name="Lampietro C."/>
            <person name="Lopez Roques C."/>
            <person name="Donnadieu C."/>
            <person name="Postlethwait J."/>
            <person name="Bobe J."/>
            <person name="Dillon D."/>
            <person name="Chandos A."/>
            <person name="von Hippel F."/>
            <person name="Guiguen Y."/>
        </authorList>
    </citation>
    <scope>NUCLEOTIDE SEQUENCE</scope>
    <source>
        <strain evidence="1">YG-Jan2019</strain>
    </source>
</reference>
<gene>
    <name evidence="1" type="ORF">DPEC_G00070850</name>
</gene>
<comment type="caution">
    <text evidence="1">The sequence shown here is derived from an EMBL/GenBank/DDBJ whole genome shotgun (WGS) entry which is preliminary data.</text>
</comment>
<organism evidence="1 2">
    <name type="scientific">Dallia pectoralis</name>
    <name type="common">Alaska blackfish</name>
    <dbReference type="NCBI Taxonomy" id="75939"/>
    <lineage>
        <taxon>Eukaryota</taxon>
        <taxon>Metazoa</taxon>
        <taxon>Chordata</taxon>
        <taxon>Craniata</taxon>
        <taxon>Vertebrata</taxon>
        <taxon>Euteleostomi</taxon>
        <taxon>Actinopterygii</taxon>
        <taxon>Neopterygii</taxon>
        <taxon>Teleostei</taxon>
        <taxon>Protacanthopterygii</taxon>
        <taxon>Esociformes</taxon>
        <taxon>Umbridae</taxon>
        <taxon>Dallia</taxon>
    </lineage>
</organism>
<keyword evidence="2" id="KW-1185">Reference proteome</keyword>
<protein>
    <submittedName>
        <fullName evidence="1">Uncharacterized protein</fullName>
    </submittedName>
</protein>
<sequence length="146" mass="17118">MVHLLASYQPNVLRQPPITRTIRVWSEQSMESLQDCLDLTDWDVFYRAHGRDIDGLAEAFTGYLNFCTDLSIPTKTIHCFSNNKPWITRDIKHLLNRKKRAFLAGDREEVKCVQKQLKKRIKDAKDAYRGRMEDSSRRTAIWCGEE</sequence>
<proteinExistence type="predicted"/>
<accession>A0ACC2H2Y2</accession>